<dbReference type="SUPFAM" id="SSF46785">
    <property type="entry name" value="Winged helix' DNA-binding domain"/>
    <property type="match status" value="1"/>
</dbReference>
<dbReference type="SMART" id="SM00346">
    <property type="entry name" value="HTH_ICLR"/>
    <property type="match status" value="1"/>
</dbReference>
<accession>A0ABP5SY99</accession>
<dbReference type="RefSeq" id="WP_344612231.1">
    <property type="nucleotide sequence ID" value="NZ_BAAARV010000019.1"/>
</dbReference>
<dbReference type="InterPro" id="IPR005471">
    <property type="entry name" value="Tscrpt_reg_IclR_N"/>
</dbReference>
<organism evidence="5 6">
    <name type="scientific">Dactylosporangium salmoneum</name>
    <dbReference type="NCBI Taxonomy" id="53361"/>
    <lineage>
        <taxon>Bacteria</taxon>
        <taxon>Bacillati</taxon>
        <taxon>Actinomycetota</taxon>
        <taxon>Actinomycetes</taxon>
        <taxon>Micromonosporales</taxon>
        <taxon>Micromonosporaceae</taxon>
        <taxon>Dactylosporangium</taxon>
    </lineage>
</organism>
<keyword evidence="1" id="KW-0805">Transcription regulation</keyword>
<dbReference type="Gene3D" id="3.30.450.40">
    <property type="match status" value="1"/>
</dbReference>
<dbReference type="PROSITE" id="PS51078">
    <property type="entry name" value="ICLR_ED"/>
    <property type="match status" value="1"/>
</dbReference>
<keyword evidence="3" id="KW-0804">Transcription</keyword>
<sequence>MSPTTTDSARSRGVVRRIVQVMNAFTEQPQWGVRELAARLEVPKSGLHRTLQEMAVEHLLSSAEDGSYVASAELLRLASGLVQSADLTRIAHPHMLAARDATHETTLLVAYDDNRRQIIALDAVASDHPIQFVWAALREWTDLHLSASGKAILASLPPTDLVNYFATPRVDVKGRPVTLRSMERELRRIRDTGWAITHGDRIPGTTGVCSPILNGRDRVVGGIVIAWPNRQTSVDEEFIGRTCMEAARATSVGLGWLRG</sequence>
<comment type="caution">
    <text evidence="5">The sequence shown here is derived from an EMBL/GenBank/DDBJ whole genome shotgun (WGS) entry which is preliminary data.</text>
</comment>
<protein>
    <submittedName>
        <fullName evidence="5">IclR family transcriptional regulator</fullName>
    </submittedName>
</protein>
<dbReference type="Gene3D" id="1.10.10.10">
    <property type="entry name" value="Winged helix-like DNA-binding domain superfamily/Winged helix DNA-binding domain"/>
    <property type="match status" value="1"/>
</dbReference>
<keyword evidence="2" id="KW-0238">DNA-binding</keyword>
<keyword evidence="6" id="KW-1185">Reference proteome</keyword>
<evidence type="ECO:0000313" key="5">
    <source>
        <dbReference type="EMBL" id="GAA2339843.1"/>
    </source>
</evidence>
<dbReference type="PANTHER" id="PTHR30136:SF24">
    <property type="entry name" value="HTH-TYPE TRANSCRIPTIONAL REPRESSOR ALLR"/>
    <property type="match status" value="1"/>
</dbReference>
<evidence type="ECO:0000256" key="1">
    <source>
        <dbReference type="ARBA" id="ARBA00023015"/>
    </source>
</evidence>
<proteinExistence type="predicted"/>
<dbReference type="Pfam" id="PF01614">
    <property type="entry name" value="IclR_C"/>
    <property type="match status" value="1"/>
</dbReference>
<reference evidence="6" key="1">
    <citation type="journal article" date="2019" name="Int. J. Syst. Evol. Microbiol.">
        <title>The Global Catalogue of Microorganisms (GCM) 10K type strain sequencing project: providing services to taxonomists for standard genome sequencing and annotation.</title>
        <authorList>
            <consortium name="The Broad Institute Genomics Platform"/>
            <consortium name="The Broad Institute Genome Sequencing Center for Infectious Disease"/>
            <person name="Wu L."/>
            <person name="Ma J."/>
        </authorList>
    </citation>
    <scope>NUCLEOTIDE SEQUENCE [LARGE SCALE GENOMIC DNA]</scope>
    <source>
        <strain evidence="6">JCM 3272</strain>
    </source>
</reference>
<evidence type="ECO:0000259" key="4">
    <source>
        <dbReference type="PROSITE" id="PS51078"/>
    </source>
</evidence>
<dbReference type="EMBL" id="BAAARV010000019">
    <property type="protein sequence ID" value="GAA2339843.1"/>
    <property type="molecule type" value="Genomic_DNA"/>
</dbReference>
<dbReference type="InterPro" id="IPR036390">
    <property type="entry name" value="WH_DNA-bd_sf"/>
</dbReference>
<dbReference type="InterPro" id="IPR014757">
    <property type="entry name" value="Tscrpt_reg_IclR_C"/>
</dbReference>
<evidence type="ECO:0000256" key="2">
    <source>
        <dbReference type="ARBA" id="ARBA00023125"/>
    </source>
</evidence>
<dbReference type="InterPro" id="IPR029016">
    <property type="entry name" value="GAF-like_dom_sf"/>
</dbReference>
<dbReference type="InterPro" id="IPR050707">
    <property type="entry name" value="HTH_MetabolicPath_Reg"/>
</dbReference>
<dbReference type="SUPFAM" id="SSF55781">
    <property type="entry name" value="GAF domain-like"/>
    <property type="match status" value="1"/>
</dbReference>
<dbReference type="Proteomes" id="UP001501444">
    <property type="component" value="Unassembled WGS sequence"/>
</dbReference>
<dbReference type="InterPro" id="IPR036388">
    <property type="entry name" value="WH-like_DNA-bd_sf"/>
</dbReference>
<dbReference type="PANTHER" id="PTHR30136">
    <property type="entry name" value="HELIX-TURN-HELIX TRANSCRIPTIONAL REGULATOR, ICLR FAMILY"/>
    <property type="match status" value="1"/>
</dbReference>
<feature type="domain" description="IclR-ED" evidence="4">
    <location>
        <begin position="73"/>
        <end position="256"/>
    </location>
</feature>
<name>A0ABP5SY99_9ACTN</name>
<evidence type="ECO:0000256" key="3">
    <source>
        <dbReference type="ARBA" id="ARBA00023163"/>
    </source>
</evidence>
<evidence type="ECO:0000313" key="6">
    <source>
        <dbReference type="Proteomes" id="UP001501444"/>
    </source>
</evidence>
<dbReference type="Pfam" id="PF09339">
    <property type="entry name" value="HTH_IclR"/>
    <property type="match status" value="1"/>
</dbReference>
<gene>
    <name evidence="5" type="ORF">GCM10010170_022310</name>
</gene>